<evidence type="ECO:0000256" key="2">
    <source>
        <dbReference type="ARBA" id="ARBA00022857"/>
    </source>
</evidence>
<protein>
    <recommendedName>
        <fullName evidence="4">NmrA-like domain-containing protein</fullName>
    </recommendedName>
</protein>
<name>A0AAN6H4P4_9PEZI</name>
<keyword evidence="6" id="KW-1185">Reference proteome</keyword>
<evidence type="ECO:0000313" key="6">
    <source>
        <dbReference type="Proteomes" id="UP001175353"/>
    </source>
</evidence>
<comment type="similarity">
    <text evidence="1">Belongs to the NmrA-type oxidoreductase family. Isoflavone reductase subfamily.</text>
</comment>
<dbReference type="Gene3D" id="3.90.25.10">
    <property type="entry name" value="UDP-galactose 4-epimerase, domain 1"/>
    <property type="match status" value="1"/>
</dbReference>
<dbReference type="EMBL" id="JAUJLE010000826">
    <property type="protein sequence ID" value="KAK0950494.1"/>
    <property type="molecule type" value="Genomic_DNA"/>
</dbReference>
<keyword evidence="2" id="KW-0521">NADP</keyword>
<dbReference type="AlphaFoldDB" id="A0AAN6H4P4"/>
<comment type="caution">
    <text evidence="5">The sequence shown here is derived from an EMBL/GenBank/DDBJ whole genome shotgun (WGS) entry which is preliminary data.</text>
</comment>
<organism evidence="5 6">
    <name type="scientific">Friedmanniomyces endolithicus</name>
    <dbReference type="NCBI Taxonomy" id="329885"/>
    <lineage>
        <taxon>Eukaryota</taxon>
        <taxon>Fungi</taxon>
        <taxon>Dikarya</taxon>
        <taxon>Ascomycota</taxon>
        <taxon>Pezizomycotina</taxon>
        <taxon>Dothideomycetes</taxon>
        <taxon>Dothideomycetidae</taxon>
        <taxon>Mycosphaerellales</taxon>
        <taxon>Teratosphaeriaceae</taxon>
        <taxon>Friedmanniomyces</taxon>
    </lineage>
</organism>
<dbReference type="Pfam" id="PF05368">
    <property type="entry name" value="NmrA"/>
    <property type="match status" value="1"/>
</dbReference>
<evidence type="ECO:0000256" key="3">
    <source>
        <dbReference type="ARBA" id="ARBA00023002"/>
    </source>
</evidence>
<dbReference type="InterPro" id="IPR036291">
    <property type="entry name" value="NAD(P)-bd_dom_sf"/>
</dbReference>
<dbReference type="PANTHER" id="PTHR47706">
    <property type="entry name" value="NMRA-LIKE FAMILY PROTEIN"/>
    <property type="match status" value="1"/>
</dbReference>
<dbReference type="Gene3D" id="3.40.50.720">
    <property type="entry name" value="NAD(P)-binding Rossmann-like Domain"/>
    <property type="match status" value="1"/>
</dbReference>
<dbReference type="Proteomes" id="UP001175353">
    <property type="component" value="Unassembled WGS sequence"/>
</dbReference>
<dbReference type="InterPro" id="IPR008030">
    <property type="entry name" value="NmrA-like"/>
</dbReference>
<keyword evidence="3" id="KW-0560">Oxidoreductase</keyword>
<accession>A0AAN6H4P4</accession>
<gene>
    <name evidence="5" type="ORF">LTR91_025628</name>
</gene>
<dbReference type="InterPro" id="IPR051609">
    <property type="entry name" value="NmrA/Isoflavone_reductase-like"/>
</dbReference>
<feature type="domain" description="NmrA-like" evidence="4">
    <location>
        <begin position="3"/>
        <end position="237"/>
    </location>
</feature>
<evidence type="ECO:0000259" key="4">
    <source>
        <dbReference type="Pfam" id="PF05368"/>
    </source>
</evidence>
<reference evidence="5" key="1">
    <citation type="submission" date="2023-06" db="EMBL/GenBank/DDBJ databases">
        <title>Black Yeasts Isolated from many extreme environments.</title>
        <authorList>
            <person name="Coleine C."/>
            <person name="Stajich J.E."/>
            <person name="Selbmann L."/>
        </authorList>
    </citation>
    <scope>NUCLEOTIDE SEQUENCE</scope>
    <source>
        <strain evidence="5">CCFEE 5200</strain>
    </source>
</reference>
<dbReference type="GO" id="GO:0016491">
    <property type="term" value="F:oxidoreductase activity"/>
    <property type="evidence" value="ECO:0007669"/>
    <property type="project" value="UniProtKB-KW"/>
</dbReference>
<evidence type="ECO:0000256" key="1">
    <source>
        <dbReference type="ARBA" id="ARBA00005725"/>
    </source>
</evidence>
<dbReference type="PANTHER" id="PTHR47706:SF4">
    <property type="entry name" value="NMRA-LIKE DOMAIN-CONTAINING PROTEIN"/>
    <property type="match status" value="1"/>
</dbReference>
<proteinExistence type="inferred from homology"/>
<evidence type="ECO:0000313" key="5">
    <source>
        <dbReference type="EMBL" id="KAK0950494.1"/>
    </source>
</evidence>
<dbReference type="SUPFAM" id="SSF51735">
    <property type="entry name" value="NAD(P)-binding Rossmann-fold domains"/>
    <property type="match status" value="1"/>
</dbReference>
<sequence length="313" mass="34614">MSHIVAVAGGTGQLGRALVEAIKADGKYELMIFARSTSAEKEKAAAGVPIIAVDYSKVDSLVEALEKHKIDTLFSVVDANGGAESEFNLIKAADKSKATKRFVPNIWGSEYREEQANFFPIAKSKLDALAMLENTSLEWTAWYVGWFLDFYVAPRVKTYMFPFSAFIDMAHDVAAIPGSGDVPVVYTYTFDIAAFAAASLSFPKWEKETYAVGDRLTVNEFLAIAEEVKGTKFAVTHDSMETMSAGQSTQLPAYEPLYSVMPKEVLTGVIAVFGVMFENGQFDFEGKHFINTEFPEIKPRKVREMLVEAWGKQ</sequence>